<accession>A0A6A5UQU2</accession>
<dbReference type="Proteomes" id="UP000800036">
    <property type="component" value="Unassembled WGS sequence"/>
</dbReference>
<gene>
    <name evidence="2" type="ORF">BU23DRAFT_301592</name>
</gene>
<evidence type="ECO:0000313" key="2">
    <source>
        <dbReference type="EMBL" id="KAF1967245.1"/>
    </source>
</evidence>
<sequence length="173" mass="19096">MRVRRGCSLRAGCPKSAGRRDLSNPCLVEAKTGSQSTHHSDCEVRDSSEEIDYAAAWIPNRNLNPPTFPKHAYWSWPCRQCGTAVATHSTNRKLHTSESASEVWLHPGTCNVSFMPPRCRSRALVPTLADNRGRDGDGVAASRLAERVGFSRDQSKNDKRDTELRSKASLCSA</sequence>
<evidence type="ECO:0000256" key="1">
    <source>
        <dbReference type="SAM" id="MobiDB-lite"/>
    </source>
</evidence>
<feature type="compositionally biased region" description="Basic and acidic residues" evidence="1">
    <location>
        <begin position="144"/>
        <end position="166"/>
    </location>
</feature>
<protein>
    <submittedName>
        <fullName evidence="2">Uncharacterized protein</fullName>
    </submittedName>
</protein>
<organism evidence="2 3">
    <name type="scientific">Bimuria novae-zelandiae CBS 107.79</name>
    <dbReference type="NCBI Taxonomy" id="1447943"/>
    <lineage>
        <taxon>Eukaryota</taxon>
        <taxon>Fungi</taxon>
        <taxon>Dikarya</taxon>
        <taxon>Ascomycota</taxon>
        <taxon>Pezizomycotina</taxon>
        <taxon>Dothideomycetes</taxon>
        <taxon>Pleosporomycetidae</taxon>
        <taxon>Pleosporales</taxon>
        <taxon>Massarineae</taxon>
        <taxon>Didymosphaeriaceae</taxon>
        <taxon>Bimuria</taxon>
    </lineage>
</organism>
<reference evidence="2" key="1">
    <citation type="journal article" date="2020" name="Stud. Mycol.">
        <title>101 Dothideomycetes genomes: a test case for predicting lifestyles and emergence of pathogens.</title>
        <authorList>
            <person name="Haridas S."/>
            <person name="Albert R."/>
            <person name="Binder M."/>
            <person name="Bloem J."/>
            <person name="Labutti K."/>
            <person name="Salamov A."/>
            <person name="Andreopoulos B."/>
            <person name="Baker S."/>
            <person name="Barry K."/>
            <person name="Bills G."/>
            <person name="Bluhm B."/>
            <person name="Cannon C."/>
            <person name="Castanera R."/>
            <person name="Culley D."/>
            <person name="Daum C."/>
            <person name="Ezra D."/>
            <person name="Gonzalez J."/>
            <person name="Henrissat B."/>
            <person name="Kuo A."/>
            <person name="Liang C."/>
            <person name="Lipzen A."/>
            <person name="Lutzoni F."/>
            <person name="Magnuson J."/>
            <person name="Mondo S."/>
            <person name="Nolan M."/>
            <person name="Ohm R."/>
            <person name="Pangilinan J."/>
            <person name="Park H.-J."/>
            <person name="Ramirez L."/>
            <person name="Alfaro M."/>
            <person name="Sun H."/>
            <person name="Tritt A."/>
            <person name="Yoshinaga Y."/>
            <person name="Zwiers L.-H."/>
            <person name="Turgeon B."/>
            <person name="Goodwin S."/>
            <person name="Spatafora J."/>
            <person name="Crous P."/>
            <person name="Grigoriev I."/>
        </authorList>
    </citation>
    <scope>NUCLEOTIDE SEQUENCE</scope>
    <source>
        <strain evidence="2">CBS 107.79</strain>
    </source>
</reference>
<dbReference type="AlphaFoldDB" id="A0A6A5UQU2"/>
<feature type="region of interest" description="Disordered" evidence="1">
    <location>
        <begin position="130"/>
        <end position="173"/>
    </location>
</feature>
<keyword evidence="3" id="KW-1185">Reference proteome</keyword>
<name>A0A6A5UQU2_9PLEO</name>
<dbReference type="EMBL" id="ML976735">
    <property type="protein sequence ID" value="KAF1967245.1"/>
    <property type="molecule type" value="Genomic_DNA"/>
</dbReference>
<proteinExistence type="predicted"/>
<evidence type="ECO:0000313" key="3">
    <source>
        <dbReference type="Proteomes" id="UP000800036"/>
    </source>
</evidence>